<evidence type="ECO:0000313" key="4">
    <source>
        <dbReference type="Proteomes" id="UP000694380"/>
    </source>
</evidence>
<dbReference type="Ensembl" id="ENSCPBT00000007611.1">
    <property type="protein sequence ID" value="ENSCPBP00000006295.1"/>
    <property type="gene ID" value="ENSCPBG00000005020.1"/>
</dbReference>
<dbReference type="PROSITE" id="PS50805">
    <property type="entry name" value="KRAB"/>
    <property type="match status" value="1"/>
</dbReference>
<proteinExistence type="predicted"/>
<dbReference type="CDD" id="cd07765">
    <property type="entry name" value="KRAB_A-box"/>
    <property type="match status" value="1"/>
</dbReference>
<dbReference type="InterPro" id="IPR036051">
    <property type="entry name" value="KRAB_dom_sf"/>
</dbReference>
<protein>
    <recommendedName>
        <fullName evidence="2">KRAB domain-containing protein</fullName>
    </recommendedName>
</protein>
<keyword evidence="4" id="KW-1185">Reference proteome</keyword>
<evidence type="ECO:0000313" key="3">
    <source>
        <dbReference type="Ensembl" id="ENSCPBP00000006295.1"/>
    </source>
</evidence>
<dbReference type="InterPro" id="IPR001909">
    <property type="entry name" value="KRAB"/>
</dbReference>
<organism evidence="3 4">
    <name type="scientific">Chrysemys picta bellii</name>
    <name type="common">Western painted turtle</name>
    <name type="synonym">Emys bellii</name>
    <dbReference type="NCBI Taxonomy" id="8478"/>
    <lineage>
        <taxon>Eukaryota</taxon>
        <taxon>Metazoa</taxon>
        <taxon>Chordata</taxon>
        <taxon>Craniata</taxon>
        <taxon>Vertebrata</taxon>
        <taxon>Euteleostomi</taxon>
        <taxon>Archelosauria</taxon>
        <taxon>Testudinata</taxon>
        <taxon>Testudines</taxon>
        <taxon>Cryptodira</taxon>
        <taxon>Durocryptodira</taxon>
        <taxon>Testudinoidea</taxon>
        <taxon>Emydidae</taxon>
        <taxon>Chrysemys</taxon>
    </lineage>
</organism>
<feature type="chain" id="PRO_5034692270" description="KRAB domain-containing protein" evidence="1">
    <location>
        <begin position="18"/>
        <end position="64"/>
    </location>
</feature>
<dbReference type="AlphaFoldDB" id="A0A8C3FBC3"/>
<dbReference type="OMA" id="MGPVCLE"/>
<keyword evidence="1" id="KW-0732">Signal</keyword>
<dbReference type="Pfam" id="PF01352">
    <property type="entry name" value="KRAB"/>
    <property type="match status" value="1"/>
</dbReference>
<dbReference type="InterPro" id="IPR050169">
    <property type="entry name" value="Krueppel_C2H2_ZnF"/>
</dbReference>
<dbReference type="Gene3D" id="6.10.140.140">
    <property type="match status" value="1"/>
</dbReference>
<dbReference type="PANTHER" id="PTHR23232:SF142">
    <property type="entry name" value="GASTRULA ZINC FINGER PROTEIN XLCGF57.1-LIKE-RELATED"/>
    <property type="match status" value="1"/>
</dbReference>
<dbReference type="SUPFAM" id="SSF109640">
    <property type="entry name" value="KRAB domain (Kruppel-associated box)"/>
    <property type="match status" value="1"/>
</dbReference>
<dbReference type="PANTHER" id="PTHR23232">
    <property type="entry name" value="KRAB DOMAIN C2H2 ZINC FINGER"/>
    <property type="match status" value="1"/>
</dbReference>
<reference evidence="3" key="1">
    <citation type="submission" date="2025-08" db="UniProtKB">
        <authorList>
            <consortium name="Ensembl"/>
        </authorList>
    </citation>
    <scope>IDENTIFICATION</scope>
</reference>
<sequence>MVSILISPFLLFQGLVTFEKVAVYFTKEEWALLDPRQRALCRDVMQENDGNVTSLGKDSCPLCS</sequence>
<feature type="domain" description="KRAB" evidence="2">
    <location>
        <begin position="16"/>
        <end position="64"/>
    </location>
</feature>
<evidence type="ECO:0000259" key="2">
    <source>
        <dbReference type="PROSITE" id="PS50805"/>
    </source>
</evidence>
<dbReference type="GO" id="GO:0006355">
    <property type="term" value="P:regulation of DNA-templated transcription"/>
    <property type="evidence" value="ECO:0007669"/>
    <property type="project" value="InterPro"/>
</dbReference>
<dbReference type="Proteomes" id="UP000694380">
    <property type="component" value="Unplaced"/>
</dbReference>
<accession>A0A8C3FBC3</accession>
<dbReference type="SMART" id="SM00349">
    <property type="entry name" value="KRAB"/>
    <property type="match status" value="1"/>
</dbReference>
<dbReference type="GeneTree" id="ENSGT01140000282703"/>
<feature type="signal peptide" evidence="1">
    <location>
        <begin position="1"/>
        <end position="17"/>
    </location>
</feature>
<name>A0A8C3FBC3_CHRPI</name>
<reference evidence="3" key="2">
    <citation type="submission" date="2025-09" db="UniProtKB">
        <authorList>
            <consortium name="Ensembl"/>
        </authorList>
    </citation>
    <scope>IDENTIFICATION</scope>
</reference>
<evidence type="ECO:0000256" key="1">
    <source>
        <dbReference type="SAM" id="SignalP"/>
    </source>
</evidence>